<dbReference type="InterPro" id="IPR011600">
    <property type="entry name" value="Pept_C14_caspase"/>
</dbReference>
<dbReference type="OrthoDB" id="1394818at2759"/>
<evidence type="ECO:0000256" key="3">
    <source>
        <dbReference type="SAM" id="MobiDB-lite"/>
    </source>
</evidence>
<feature type="compositionally biased region" description="Basic and acidic residues" evidence="3">
    <location>
        <begin position="364"/>
        <end position="374"/>
    </location>
</feature>
<keyword evidence="2" id="KW-0677">Repeat</keyword>
<feature type="region of interest" description="Disordered" evidence="3">
    <location>
        <begin position="1"/>
        <end position="47"/>
    </location>
</feature>
<dbReference type="AlphaFoldDB" id="A0A7J7K0N2"/>
<dbReference type="Gene3D" id="3.30.70.1470">
    <property type="entry name" value="Caspase-like"/>
    <property type="match status" value="1"/>
</dbReference>
<evidence type="ECO:0000259" key="4">
    <source>
        <dbReference type="PROSITE" id="PS50207"/>
    </source>
</evidence>
<dbReference type="GO" id="GO:0006508">
    <property type="term" value="P:proteolysis"/>
    <property type="evidence" value="ECO:0007669"/>
    <property type="project" value="InterPro"/>
</dbReference>
<evidence type="ECO:0000256" key="1">
    <source>
        <dbReference type="ARBA" id="ARBA00022614"/>
    </source>
</evidence>
<dbReference type="InterPro" id="IPR029030">
    <property type="entry name" value="Caspase-like_dom_sf"/>
</dbReference>
<keyword evidence="6" id="KW-1185">Reference proteome</keyword>
<dbReference type="InterPro" id="IPR002138">
    <property type="entry name" value="Pept_C14_p10"/>
</dbReference>
<dbReference type="Gene3D" id="3.80.10.10">
    <property type="entry name" value="Ribonuclease Inhibitor"/>
    <property type="match status" value="1"/>
</dbReference>
<dbReference type="Pfam" id="PF00656">
    <property type="entry name" value="Peptidase_C14"/>
    <property type="match status" value="1"/>
</dbReference>
<dbReference type="GO" id="GO:0004197">
    <property type="term" value="F:cysteine-type endopeptidase activity"/>
    <property type="evidence" value="ECO:0007669"/>
    <property type="project" value="InterPro"/>
</dbReference>
<dbReference type="SMART" id="SM00369">
    <property type="entry name" value="LRR_TYP"/>
    <property type="match status" value="3"/>
</dbReference>
<accession>A0A7J7K0N2</accession>
<proteinExistence type="predicted"/>
<evidence type="ECO:0000256" key="2">
    <source>
        <dbReference type="ARBA" id="ARBA00022737"/>
    </source>
</evidence>
<evidence type="ECO:0000313" key="5">
    <source>
        <dbReference type="EMBL" id="KAF6031501.1"/>
    </source>
</evidence>
<sequence length="1104" mass="124293">MKRSQYSTHEETSTKRWRTNSPTGKQGSGPEDEDEEANTSTSEDARKMSSDIPICTVFTSRLKALLKQTLAVNTVKEFGYSVTELVETIKRLAQKLDGGKVLKKIRTLVKILTTLHTAQCADQNQAIEWEEESQKFLHLPQTGRIIIENVGEDKVETLSSAVSLCLDDVIVAFPTLDVFEVTEKARDKLVSPIKADRLKGIEGLVSGLVLNIIQNREFLFQDLVSEVTRFSPETVVESLNQIYKIKEDVLNRDGHRFTDPQQLNEFTERYTACVKFFVDDFDCSPLQPKQEARQMLLELKPTAEELRCTLNVYDVLIKGYEERGAFKSKEVNSLAREQHNLWSAANSYLANVFKLFLKDETEKEVGTSADKTEEGVTGQKTKRSSHSTLEETSEKRWRKNSPTEAKQSFKSETEIEETNTSKAEDAVKISSDIPICTVLTSRLEALLKQTLAVNTVKESGYSVAELVETIQRLAQNLDGGKVLKKIRTLVKVITALHTEQHAGQDQAIEWEEKSQRFLHLPQTGRIILENIGEDKLDTLSSAASLLLDDVLVAFPTLDVFEVTEQAREKLVSFSKADRLKGIKGLISSLVLNIIQNRDFLFQDLISEVTTFSSETVVKSLNQIYKIKEEVLNRDGHRFTDPQQLNEFTDRYTACVKFFVEDSDCFLLHDKTTVMEKLLNSCLSAEELSCTITAYDVLIHGLEGKPQDVNFLAKEQHNLWSAANSLLGELQASYPEDKAKETMEAITAYKCWFRHSGMDPVVGEISEKETDTYSKEEILRTMGQHMITDLKIEGDIPSTITEIAPKVTNLCVRSLTNPNSLEVLPQLTHLRSLDLSKNDLGPLPECISKMTSLKHLCLADCNLSRLPNSLSRLHNLQTLNVSDNGFDKGMLPAVILKMSSLIELHLVDCQLCLLPKSMSNLKNLETLDNENIFYVCETITEVEADKLNKFVNELMSRRAENKASKSEETRTDVGKRGIASILDIGQVKVEDSVVVAAQPVGVSGAKDAEALTRLNYDDLLVMKSSMESFGSLRHPVYGSLMIRALVSSMYKHACHHDLYTIFKQVQTKVRKLCIDRNLHSGQLVVTWDTLTHMRKLYLFPGFNGE</sequence>
<feature type="region of interest" description="Disordered" evidence="3">
    <location>
        <begin position="364"/>
        <end position="422"/>
    </location>
</feature>
<protein>
    <recommendedName>
        <fullName evidence="4">Caspase family p10 domain-containing protein</fullName>
    </recommendedName>
</protein>
<keyword evidence="1" id="KW-0433">Leucine-rich repeat</keyword>
<dbReference type="InterPro" id="IPR050216">
    <property type="entry name" value="LRR_domain-containing"/>
</dbReference>
<dbReference type="PANTHER" id="PTHR48051">
    <property type="match status" value="1"/>
</dbReference>
<feature type="domain" description="Caspase family p10" evidence="4">
    <location>
        <begin position="1017"/>
        <end position="1099"/>
    </location>
</feature>
<dbReference type="InterPro" id="IPR055414">
    <property type="entry name" value="LRR_R13L4/SHOC2-like"/>
</dbReference>
<evidence type="ECO:0000313" key="6">
    <source>
        <dbReference type="Proteomes" id="UP000593567"/>
    </source>
</evidence>
<gene>
    <name evidence="5" type="ORF">EB796_010193</name>
</gene>
<dbReference type="InterPro" id="IPR003591">
    <property type="entry name" value="Leu-rich_rpt_typical-subtyp"/>
</dbReference>
<dbReference type="PANTHER" id="PTHR48051:SF46">
    <property type="entry name" value="LEUCINE RICH REPEAT-CONTAINING DOMAIN PROTEIN"/>
    <property type="match status" value="1"/>
</dbReference>
<dbReference type="GO" id="GO:0005737">
    <property type="term" value="C:cytoplasm"/>
    <property type="evidence" value="ECO:0007669"/>
    <property type="project" value="TreeGrafter"/>
</dbReference>
<dbReference type="Pfam" id="PF23598">
    <property type="entry name" value="LRR_14"/>
    <property type="match status" value="1"/>
</dbReference>
<comment type="caution">
    <text evidence="5">The sequence shown here is derived from an EMBL/GenBank/DDBJ whole genome shotgun (WGS) entry which is preliminary data.</text>
</comment>
<dbReference type="SUPFAM" id="SSF52129">
    <property type="entry name" value="Caspase-like"/>
    <property type="match status" value="1"/>
</dbReference>
<name>A0A7J7K0N2_BUGNE</name>
<dbReference type="InterPro" id="IPR032675">
    <property type="entry name" value="LRR_dom_sf"/>
</dbReference>
<reference evidence="5" key="1">
    <citation type="submission" date="2020-06" db="EMBL/GenBank/DDBJ databases">
        <title>Draft genome of Bugula neritina, a colonial animal packing powerful symbionts and potential medicines.</title>
        <authorList>
            <person name="Rayko M."/>
        </authorList>
    </citation>
    <scope>NUCLEOTIDE SEQUENCE [LARGE SCALE GENOMIC DNA]</scope>
    <source>
        <strain evidence="5">Kwan_BN1</strain>
    </source>
</reference>
<dbReference type="SUPFAM" id="SSF52058">
    <property type="entry name" value="L domain-like"/>
    <property type="match status" value="1"/>
</dbReference>
<organism evidence="5 6">
    <name type="scientific">Bugula neritina</name>
    <name type="common">Brown bryozoan</name>
    <name type="synonym">Sertularia neritina</name>
    <dbReference type="NCBI Taxonomy" id="10212"/>
    <lineage>
        <taxon>Eukaryota</taxon>
        <taxon>Metazoa</taxon>
        <taxon>Spiralia</taxon>
        <taxon>Lophotrochozoa</taxon>
        <taxon>Bryozoa</taxon>
        <taxon>Gymnolaemata</taxon>
        <taxon>Cheilostomatida</taxon>
        <taxon>Flustrina</taxon>
        <taxon>Buguloidea</taxon>
        <taxon>Bugulidae</taxon>
        <taxon>Bugula</taxon>
    </lineage>
</organism>
<dbReference type="EMBL" id="VXIV02001595">
    <property type="protein sequence ID" value="KAF6031501.1"/>
    <property type="molecule type" value="Genomic_DNA"/>
</dbReference>
<dbReference type="PROSITE" id="PS50207">
    <property type="entry name" value="CASPASE_P10"/>
    <property type="match status" value="1"/>
</dbReference>
<dbReference type="Proteomes" id="UP000593567">
    <property type="component" value="Unassembled WGS sequence"/>
</dbReference>